<proteinExistence type="predicted"/>
<protein>
    <submittedName>
        <fullName evidence="1">Uncharacterized protein</fullName>
    </submittedName>
</protein>
<accession>A0ABR6N0U7</accession>
<sequence length="37" mass="4023">MRRGNATAQPDWIDALLLVSREHLALDRHPAESPAGG</sequence>
<organism evidence="1 2">
    <name type="scientific">Sphingomonas endophytica</name>
    <dbReference type="NCBI Taxonomy" id="869719"/>
    <lineage>
        <taxon>Bacteria</taxon>
        <taxon>Pseudomonadati</taxon>
        <taxon>Pseudomonadota</taxon>
        <taxon>Alphaproteobacteria</taxon>
        <taxon>Sphingomonadales</taxon>
        <taxon>Sphingomonadaceae</taxon>
        <taxon>Sphingomonas</taxon>
    </lineage>
</organism>
<dbReference type="EMBL" id="JACIJN010000001">
    <property type="protein sequence ID" value="MBB5724388.1"/>
    <property type="molecule type" value="Genomic_DNA"/>
</dbReference>
<evidence type="ECO:0000313" key="1">
    <source>
        <dbReference type="EMBL" id="MBB5724388.1"/>
    </source>
</evidence>
<dbReference type="Proteomes" id="UP000560131">
    <property type="component" value="Unassembled WGS sequence"/>
</dbReference>
<keyword evidence="2" id="KW-1185">Reference proteome</keyword>
<name>A0ABR6N0U7_9SPHN</name>
<reference evidence="1 2" key="1">
    <citation type="submission" date="2020-08" db="EMBL/GenBank/DDBJ databases">
        <title>Genomic Encyclopedia of Type Strains, Phase IV (KMG-IV): sequencing the most valuable type-strain genomes for metagenomic binning, comparative biology and taxonomic classification.</title>
        <authorList>
            <person name="Goeker M."/>
        </authorList>
    </citation>
    <scope>NUCLEOTIDE SEQUENCE [LARGE SCALE GENOMIC DNA]</scope>
    <source>
        <strain evidence="1 2">DSM 101535</strain>
    </source>
</reference>
<comment type="caution">
    <text evidence="1">The sequence shown here is derived from an EMBL/GenBank/DDBJ whole genome shotgun (WGS) entry which is preliminary data.</text>
</comment>
<gene>
    <name evidence="1" type="ORF">FHS97_000288</name>
</gene>
<evidence type="ECO:0000313" key="2">
    <source>
        <dbReference type="Proteomes" id="UP000560131"/>
    </source>
</evidence>